<feature type="region of interest" description="Disordered" evidence="2">
    <location>
        <begin position="1404"/>
        <end position="1429"/>
    </location>
</feature>
<dbReference type="SMART" id="SM00317">
    <property type="entry name" value="SET"/>
    <property type="match status" value="1"/>
</dbReference>
<keyword evidence="3" id="KW-0472">Membrane</keyword>
<keyword evidence="3" id="KW-0812">Transmembrane</keyword>
<feature type="compositionally biased region" description="Polar residues" evidence="2">
    <location>
        <begin position="602"/>
        <end position="611"/>
    </location>
</feature>
<evidence type="ECO:0000256" key="3">
    <source>
        <dbReference type="SAM" id="Phobius"/>
    </source>
</evidence>
<keyword evidence="1" id="KW-0862">Zinc</keyword>
<feature type="transmembrane region" description="Helical" evidence="3">
    <location>
        <begin position="68"/>
        <end position="87"/>
    </location>
</feature>
<feature type="compositionally biased region" description="Basic residues" evidence="2">
    <location>
        <begin position="1284"/>
        <end position="1293"/>
    </location>
</feature>
<dbReference type="InterPro" id="IPR013087">
    <property type="entry name" value="Znf_C2H2_type"/>
</dbReference>
<name>A0A813U579_ADIRI</name>
<feature type="compositionally biased region" description="Polar residues" evidence="2">
    <location>
        <begin position="1570"/>
        <end position="1580"/>
    </location>
</feature>
<feature type="compositionally biased region" description="Low complexity" evidence="2">
    <location>
        <begin position="1601"/>
        <end position="1626"/>
    </location>
</feature>
<feature type="compositionally biased region" description="Basic and acidic residues" evidence="2">
    <location>
        <begin position="584"/>
        <end position="598"/>
    </location>
</feature>
<feature type="domain" description="C2H2-type" evidence="4">
    <location>
        <begin position="1665"/>
        <end position="1692"/>
    </location>
</feature>
<feature type="transmembrane region" description="Helical" evidence="3">
    <location>
        <begin position="218"/>
        <end position="237"/>
    </location>
</feature>
<dbReference type="PROSITE" id="PS50157">
    <property type="entry name" value="ZINC_FINGER_C2H2_2"/>
    <property type="match status" value="2"/>
</dbReference>
<dbReference type="PROSITE" id="PS00028">
    <property type="entry name" value="ZINC_FINGER_C2H2_1"/>
    <property type="match status" value="4"/>
</dbReference>
<feature type="compositionally biased region" description="Basic and acidic residues" evidence="2">
    <location>
        <begin position="768"/>
        <end position="779"/>
    </location>
</feature>
<keyword evidence="7" id="KW-1185">Reference proteome</keyword>
<feature type="transmembrane region" description="Helical" evidence="3">
    <location>
        <begin position="270"/>
        <end position="291"/>
    </location>
</feature>
<dbReference type="PANTHER" id="PTHR21385:SF0">
    <property type="entry name" value="RE51073P"/>
    <property type="match status" value="1"/>
</dbReference>
<reference evidence="6" key="1">
    <citation type="submission" date="2021-02" db="EMBL/GenBank/DDBJ databases">
        <authorList>
            <person name="Nowell W R."/>
        </authorList>
    </citation>
    <scope>NUCLEOTIDE SEQUENCE</scope>
</reference>
<feature type="transmembrane region" description="Helical" evidence="3">
    <location>
        <begin position="93"/>
        <end position="115"/>
    </location>
</feature>
<keyword evidence="1" id="KW-0863">Zinc-finger</keyword>
<feature type="region of interest" description="Disordered" evidence="2">
    <location>
        <begin position="968"/>
        <end position="1028"/>
    </location>
</feature>
<feature type="domain" description="C2H2-type" evidence="4">
    <location>
        <begin position="1146"/>
        <end position="1174"/>
    </location>
</feature>
<dbReference type="Proteomes" id="UP000663828">
    <property type="component" value="Unassembled WGS sequence"/>
</dbReference>
<gene>
    <name evidence="6" type="ORF">XAT740_LOCUS3843</name>
</gene>
<dbReference type="PANTHER" id="PTHR21385">
    <property type="entry name" value="ZINC FINGER PROTEIN-RELATED"/>
    <property type="match status" value="1"/>
</dbReference>
<keyword evidence="3" id="KW-1133">Transmembrane helix</keyword>
<feature type="region of interest" description="Disordered" evidence="2">
    <location>
        <begin position="584"/>
        <end position="611"/>
    </location>
</feature>
<protein>
    <submittedName>
        <fullName evidence="6">Uncharacterized protein</fullName>
    </submittedName>
</protein>
<feature type="compositionally biased region" description="Low complexity" evidence="2">
    <location>
        <begin position="1405"/>
        <end position="1421"/>
    </location>
</feature>
<feature type="transmembrane region" description="Helical" evidence="3">
    <location>
        <begin position="147"/>
        <end position="167"/>
    </location>
</feature>
<feature type="compositionally biased region" description="Polar residues" evidence="2">
    <location>
        <begin position="1211"/>
        <end position="1221"/>
    </location>
</feature>
<feature type="domain" description="SET" evidence="5">
    <location>
        <begin position="644"/>
        <end position="759"/>
    </location>
</feature>
<feature type="transmembrane region" description="Helical" evidence="3">
    <location>
        <begin position="244"/>
        <end position="264"/>
    </location>
</feature>
<evidence type="ECO:0000256" key="1">
    <source>
        <dbReference type="PROSITE-ProRule" id="PRU00042"/>
    </source>
</evidence>
<feature type="compositionally biased region" description="Basic and acidic residues" evidence="2">
    <location>
        <begin position="1537"/>
        <end position="1569"/>
    </location>
</feature>
<feature type="transmembrane region" description="Helical" evidence="3">
    <location>
        <begin position="122"/>
        <end position="141"/>
    </location>
</feature>
<dbReference type="InterPro" id="IPR046341">
    <property type="entry name" value="SET_dom_sf"/>
</dbReference>
<dbReference type="InterPro" id="IPR001214">
    <property type="entry name" value="SET_dom"/>
</dbReference>
<feature type="compositionally biased region" description="Low complexity" evidence="2">
    <location>
        <begin position="1005"/>
        <end position="1016"/>
    </location>
</feature>
<dbReference type="PROSITE" id="PS50280">
    <property type="entry name" value="SET"/>
    <property type="match status" value="1"/>
</dbReference>
<feature type="compositionally biased region" description="Polar residues" evidence="2">
    <location>
        <begin position="987"/>
        <end position="997"/>
    </location>
</feature>
<dbReference type="SUPFAM" id="SSF82199">
    <property type="entry name" value="SET domain"/>
    <property type="match status" value="1"/>
</dbReference>
<dbReference type="SMART" id="SM00355">
    <property type="entry name" value="ZnF_C2H2"/>
    <property type="match status" value="6"/>
</dbReference>
<feature type="compositionally biased region" description="Polar residues" evidence="2">
    <location>
        <begin position="1229"/>
        <end position="1241"/>
    </location>
</feature>
<feature type="region of interest" description="Disordered" evidence="2">
    <location>
        <begin position="301"/>
        <end position="329"/>
    </location>
</feature>
<feature type="region of interest" description="Disordered" evidence="2">
    <location>
        <begin position="1468"/>
        <end position="1655"/>
    </location>
</feature>
<proteinExistence type="predicted"/>
<feature type="compositionally biased region" description="Polar residues" evidence="2">
    <location>
        <begin position="1645"/>
        <end position="1655"/>
    </location>
</feature>
<feature type="compositionally biased region" description="Low complexity" evidence="2">
    <location>
        <begin position="1485"/>
        <end position="1500"/>
    </location>
</feature>
<evidence type="ECO:0000259" key="5">
    <source>
        <dbReference type="PROSITE" id="PS50280"/>
    </source>
</evidence>
<evidence type="ECO:0000313" key="7">
    <source>
        <dbReference type="Proteomes" id="UP000663828"/>
    </source>
</evidence>
<dbReference type="EMBL" id="CAJNOR010000151">
    <property type="protein sequence ID" value="CAF0818626.1"/>
    <property type="molecule type" value="Genomic_DNA"/>
</dbReference>
<dbReference type="Pfam" id="PF21549">
    <property type="entry name" value="PRDM2_PR"/>
    <property type="match status" value="1"/>
</dbReference>
<feature type="transmembrane region" description="Helical" evidence="3">
    <location>
        <begin position="35"/>
        <end position="56"/>
    </location>
</feature>
<evidence type="ECO:0000259" key="4">
    <source>
        <dbReference type="PROSITE" id="PS50157"/>
    </source>
</evidence>
<feature type="region of interest" description="Disordered" evidence="2">
    <location>
        <begin position="1735"/>
        <end position="1767"/>
    </location>
</feature>
<feature type="region of interest" description="Disordered" evidence="2">
    <location>
        <begin position="1205"/>
        <end position="1312"/>
    </location>
</feature>
<feature type="transmembrane region" description="Helical" evidence="3">
    <location>
        <begin position="550"/>
        <end position="573"/>
    </location>
</feature>
<feature type="compositionally biased region" description="Acidic residues" evidence="2">
    <location>
        <begin position="1525"/>
        <end position="1536"/>
    </location>
</feature>
<organism evidence="6 7">
    <name type="scientific">Adineta ricciae</name>
    <name type="common">Rotifer</name>
    <dbReference type="NCBI Taxonomy" id="249248"/>
    <lineage>
        <taxon>Eukaryota</taxon>
        <taxon>Metazoa</taxon>
        <taxon>Spiralia</taxon>
        <taxon>Gnathifera</taxon>
        <taxon>Rotifera</taxon>
        <taxon>Eurotatoria</taxon>
        <taxon>Bdelloidea</taxon>
        <taxon>Adinetida</taxon>
        <taxon>Adinetidae</taxon>
        <taxon>Adineta</taxon>
    </lineage>
</organism>
<sequence length="1767" mass="202360">MLHLPSMLIYGFLSFSMAFLNKALFEISDFRNSLFVILVQLLFVLLSFHALGHLRLMSVPSMTKNDAYIFLVPSIFYSLSTILSLQALMKLNVAIYVVIKRCTPALTFVMQALVLRKQKLNIKVGFCVFTITIGAVITSAGDLTFHLESYIIGGLSVVFQTLYLLTIQRASEQKTSNEVLYINSVLSLPMVFVLMILFTDELSNVQMYNSYHTFTFWLYFLASTFGGGLLNGATFWCTMKNSALTTSVVGVLKSILQVFFGLFVFDRFSINTNTVIGIALSLIGGTIFSYLEYTTKKNKSVTSTHNTDRGQQSHQRLNSTSNTQDLTTNSEKKNVKTMINSILILVLLAIVQFSYSNKPCSREGSRIVRDYFTRALGPIYEKNQLAIPLECVLSPMRDLYYRQELHKVKVSNDKWLCKYCNKTFYSEYYLDMHFVNRHNNTLLPSEQSICLSNYCSIFRCDALKRPKRSLKSLNPFARNIHVTKKRPKRVINEQQLTVLRSQCSSLVSQCIPHSISRDLRMKIQHQMYAEVCAYLTTTRYFELPTYRKPLVNFTLVFCLVIFIGMCLVGIGVVTHSDWKLDEHDDCQTTKHSSDESKPEATSLLSTTPSNGILHSCKNTGASLRQRVRFKAPEDMSEDSIQLPDYLCFKPSKAKTGQNGLFTTRALKPNEPLGVYRGKIRRSLPQTADEEYVWAILSARGVPIHYIDATNPSDGNILRFIRWTHDKSQQNVVCMQQNQQIHYFSMRAIQPDEELLTYIERQKSKKKDKRENGRTRRETRQQQSTQHQDNPAIKILEQEPGKEFVDDDNVHLVMNNRSLEFELQITKKFLSETLVSDGIKQTCLKCDICHQIFMSNVAFKFHYHTYHITPQYLSPANRPRTKVRDSCNICRYSFIANDVKSVMVDLLEIVAGGERLEENRYPRLHIYRCHWCAPIDAHYNTAKQLSQHVRSKHYRLLQALLATQANMLQNNSSQPRGKRSRDNEQDENNLNSNFSSTLHQDRHRSSSNVLQSSNSHDSSPRLPIPIGLPDPLTDRDCQQLYTIGEQTAYNITNCIDGTLEDIKQNEVLCRQQMDDENVNAKLTSIEHFLSQYPLVRDLLGPRRRHDVVVQHLSDDYFDHPKNQNIDMSKYYQRQKSIPERRFIMNRYTCLLCTERFSSPLELIEHEKNQHEKNISPYDWGWNSIGFLQSNPYAFILELENDLKQQHERTKTDSSSFLMSNTGLRKKAIRQRSTSSNDRVSTIKQEDIKPASPKAPAKRIRREIHRSNTCPVLDTKPVVKEEPKSGQRKSKRLRKSNISPPPLSPEESPESTPVKKELLTTMKRAGPSASASSTASVKEVNNPNQITVKTDKRHYWCTKCSKIYLNLISLYTESHYRQCVGEDQRFNVIHDPSFFANEDILEQLPANSTNDTSTSDSPDTSTSSRKKESIFFSKSNEDSRTYVINGKPIRMSSVNRPITVKDLRQQFQQQSTFNTINPSEEYIYQQRPSPSKSASNRSSRSNDNWTNESIVKSIPTPRSFDTFGISSDEDEMADNDDADEKKTTDKPEVKSTTKQERPEAEKTLVKRRYDSEYTSSTNTITSVEHDDGNSRKLSSTRKSQPISTERSTNSTSERSRSSSSLKQSSSASGRQPWKPANDNEDSIDCSEGTSTSTNRTNIPDALQDYDYVCEKCNMPFVSQTSLEEHQNGQCLEMNVLASCGSWFRCPLCSLTYCDANLMSLHINKTHRDVLKNNLRATSQRRANNRNSQTSTSSRSFSSSSEHHHLRKFS</sequence>
<accession>A0A813U579</accession>
<keyword evidence="1" id="KW-0479">Metal-binding</keyword>
<evidence type="ECO:0000256" key="2">
    <source>
        <dbReference type="SAM" id="MobiDB-lite"/>
    </source>
</evidence>
<dbReference type="Gene3D" id="2.170.270.10">
    <property type="entry name" value="SET domain"/>
    <property type="match status" value="1"/>
</dbReference>
<feature type="region of interest" description="Disordered" evidence="2">
    <location>
        <begin position="760"/>
        <end position="792"/>
    </location>
</feature>
<dbReference type="GO" id="GO:0008270">
    <property type="term" value="F:zinc ion binding"/>
    <property type="evidence" value="ECO:0007669"/>
    <property type="project" value="UniProtKB-KW"/>
</dbReference>
<comment type="caution">
    <text evidence="6">The sequence shown here is derived from an EMBL/GenBank/DDBJ whole genome shotgun (WGS) entry which is preliminary data.</text>
</comment>
<evidence type="ECO:0000313" key="6">
    <source>
        <dbReference type="EMBL" id="CAF0818626.1"/>
    </source>
</evidence>
<feature type="compositionally biased region" description="Polar residues" evidence="2">
    <location>
        <begin position="1589"/>
        <end position="1600"/>
    </location>
</feature>
<feature type="compositionally biased region" description="Low complexity" evidence="2">
    <location>
        <begin position="1735"/>
        <end position="1757"/>
    </location>
</feature>
<feature type="transmembrane region" description="Helical" evidence="3">
    <location>
        <begin position="179"/>
        <end position="198"/>
    </location>
</feature>